<dbReference type="GO" id="GO:0050567">
    <property type="term" value="F:glutaminyl-tRNA synthase (glutamine-hydrolyzing) activity"/>
    <property type="evidence" value="ECO:0007669"/>
    <property type="project" value="UniProtKB-UniRule"/>
</dbReference>
<feature type="domain" description="TFIIE beta" evidence="7">
    <location>
        <begin position="232"/>
        <end position="327"/>
    </location>
</feature>
<dbReference type="GO" id="GO:0006367">
    <property type="term" value="P:transcription initiation at RNA polymerase II promoter"/>
    <property type="evidence" value="ECO:0007669"/>
    <property type="project" value="InterPro"/>
</dbReference>
<evidence type="ECO:0000256" key="3">
    <source>
        <dbReference type="ARBA" id="ARBA00022840"/>
    </source>
</evidence>
<evidence type="ECO:0000256" key="4">
    <source>
        <dbReference type="ARBA" id="ARBA00022917"/>
    </source>
</evidence>
<dbReference type="GO" id="GO:0005524">
    <property type="term" value="F:ATP binding"/>
    <property type="evidence" value="ECO:0007669"/>
    <property type="project" value="UniProtKB-KW"/>
</dbReference>
<dbReference type="InterPro" id="IPR029351">
    <property type="entry name" value="GAD_dom"/>
</dbReference>
<keyword evidence="3 6" id="KW-0067">ATP-binding</keyword>
<dbReference type="Gene3D" id="1.10.10.410">
    <property type="match status" value="1"/>
</dbReference>
<dbReference type="InterPro" id="IPR017959">
    <property type="entry name" value="Asn/Gln-tRNA_amidoTrfase_suB/E"/>
</dbReference>
<dbReference type="PROSITE" id="PS01234">
    <property type="entry name" value="GATB"/>
    <property type="match status" value="1"/>
</dbReference>
<evidence type="ECO:0000256" key="5">
    <source>
        <dbReference type="ARBA" id="ARBA00047913"/>
    </source>
</evidence>
<dbReference type="HAMAP" id="MF_00588">
    <property type="entry name" value="GatE"/>
    <property type="match status" value="1"/>
</dbReference>
<dbReference type="Gene3D" id="3.30.1360.30">
    <property type="entry name" value="GAD-like domain"/>
    <property type="match status" value="1"/>
</dbReference>
<dbReference type="NCBIfam" id="NF003107">
    <property type="entry name" value="PRK04028.1"/>
    <property type="match status" value="1"/>
</dbReference>
<dbReference type="InterPro" id="IPR003789">
    <property type="entry name" value="Asn/Gln_tRNA_amidoTrase-B-like"/>
</dbReference>
<dbReference type="GO" id="GO:0004812">
    <property type="term" value="F:aminoacyl-tRNA ligase activity"/>
    <property type="evidence" value="ECO:0007669"/>
    <property type="project" value="InterPro"/>
</dbReference>
<evidence type="ECO:0000256" key="6">
    <source>
        <dbReference type="HAMAP-Rule" id="MF_00588"/>
    </source>
</evidence>
<dbReference type="PROSITE" id="PS51351">
    <property type="entry name" value="TFIIE_BETA_C"/>
    <property type="match status" value="1"/>
</dbReference>
<dbReference type="GO" id="GO:0070681">
    <property type="term" value="P:glutaminyl-tRNAGln biosynthesis via transamidation"/>
    <property type="evidence" value="ECO:0007669"/>
    <property type="project" value="TreeGrafter"/>
</dbReference>
<accession>A0A075FSB2</accession>
<dbReference type="Pfam" id="PF02637">
    <property type="entry name" value="GatB_Yqey"/>
    <property type="match status" value="1"/>
</dbReference>
<evidence type="ECO:0000313" key="8">
    <source>
        <dbReference type="EMBL" id="AIE94219.1"/>
    </source>
</evidence>
<dbReference type="InterPro" id="IPR018027">
    <property type="entry name" value="Asn/Gln_amidotransferase"/>
</dbReference>
<comment type="function">
    <text evidence="6">Allows the formation of correctly charged Gln-tRNA(Gln) through the transamidation of misacylated Glu-tRNA(Gln) in organisms which lack glutaminyl-tRNA synthetase. The reaction takes place in the presence of glutamine and ATP through an activated gamma-phospho-Glu-tRNA(Gln). The GatDE system is specific for glutamate and does not act on aspartate.</text>
</comment>
<dbReference type="SMART" id="SM00845">
    <property type="entry name" value="GatB_Yqey"/>
    <property type="match status" value="1"/>
</dbReference>
<dbReference type="InterPro" id="IPR003166">
    <property type="entry name" value="TFIIE_bsu_DNA-bd"/>
</dbReference>
<evidence type="ECO:0000259" key="7">
    <source>
        <dbReference type="PROSITE" id="PS51351"/>
    </source>
</evidence>
<reference evidence="8" key="1">
    <citation type="journal article" date="2014" name="Genome Biol. Evol.">
        <title>Pangenome evidence for extensive interdomain horizontal transfer affecting lineage core and shell genes in uncultured planktonic thaumarchaeota and euryarchaeota.</title>
        <authorList>
            <person name="Deschamps P."/>
            <person name="Zivanovic Y."/>
            <person name="Moreira D."/>
            <person name="Rodriguez-Valera F."/>
            <person name="Lopez-Garcia P."/>
        </authorList>
    </citation>
    <scope>NUCLEOTIDE SEQUENCE</scope>
</reference>
<dbReference type="SUPFAM" id="SSF55261">
    <property type="entry name" value="GAD domain-like"/>
    <property type="match status" value="1"/>
</dbReference>
<dbReference type="PANTHER" id="PTHR11659">
    <property type="entry name" value="GLUTAMYL-TRNA GLN AMIDOTRANSFERASE SUBUNIT B MITOCHONDRIAL AND PROKARYOTIC PET112-RELATED"/>
    <property type="match status" value="1"/>
</dbReference>
<name>A0A075FSB2_9ARCH</name>
<dbReference type="AlphaFoldDB" id="A0A075FSB2"/>
<dbReference type="NCBIfam" id="TIGR00134">
    <property type="entry name" value="gatE_arch"/>
    <property type="match status" value="1"/>
</dbReference>
<dbReference type="Gene3D" id="1.10.150.380">
    <property type="entry name" value="GatB domain, N-terminal subdomain"/>
    <property type="match status" value="1"/>
</dbReference>
<dbReference type="SUPFAM" id="SSF89095">
    <property type="entry name" value="GatB/YqeY motif"/>
    <property type="match status" value="1"/>
</dbReference>
<proteinExistence type="inferred from homology"/>
<dbReference type="SUPFAM" id="SSF55931">
    <property type="entry name" value="Glutamine synthetase/guanido kinase"/>
    <property type="match status" value="1"/>
</dbReference>
<dbReference type="EMBL" id="KF900417">
    <property type="protein sequence ID" value="AIE94219.1"/>
    <property type="molecule type" value="Genomic_DNA"/>
</dbReference>
<evidence type="ECO:0000256" key="2">
    <source>
        <dbReference type="ARBA" id="ARBA00022741"/>
    </source>
</evidence>
<dbReference type="InterPro" id="IPR042114">
    <property type="entry name" value="GatB_C_1"/>
</dbReference>
<dbReference type="Pfam" id="PF02934">
    <property type="entry name" value="GatB_N"/>
    <property type="match status" value="1"/>
</dbReference>
<organism evidence="8">
    <name type="scientific">uncultured marine thaumarchaeote AD1000_44_B05</name>
    <dbReference type="NCBI Taxonomy" id="1455917"/>
    <lineage>
        <taxon>Archaea</taxon>
        <taxon>Nitrososphaerota</taxon>
        <taxon>environmental samples</taxon>
    </lineage>
</organism>
<comment type="similarity">
    <text evidence="6">Belongs to the GatB/GatE family. GatE subfamily.</text>
</comment>
<dbReference type="InterPro" id="IPR004414">
    <property type="entry name" value="GatE"/>
</dbReference>
<dbReference type="InterPro" id="IPR006075">
    <property type="entry name" value="Asn/Gln-tRNA_Trfase_suB/E_cat"/>
</dbReference>
<dbReference type="EC" id="6.3.5.-" evidence="6"/>
<dbReference type="InterPro" id="IPR004115">
    <property type="entry name" value="GAD-like_sf"/>
</dbReference>
<keyword evidence="8" id="KW-0808">Transferase</keyword>
<dbReference type="PANTHER" id="PTHR11659:SF2">
    <property type="entry name" value="GLUTAMYL-TRNA(GLN) AMIDOTRANSFERASE SUBUNIT E"/>
    <property type="match status" value="1"/>
</dbReference>
<dbReference type="InterPro" id="IPR014746">
    <property type="entry name" value="Gln_synth/guanido_kin_cat_dom"/>
</dbReference>
<gene>
    <name evidence="6 8" type="primary">gatE</name>
</gene>
<dbReference type="Pfam" id="PF02938">
    <property type="entry name" value="GAD"/>
    <property type="match status" value="1"/>
</dbReference>
<keyword evidence="2 6" id="KW-0547">Nucleotide-binding</keyword>
<dbReference type="InterPro" id="IPR017958">
    <property type="entry name" value="Gln-tRNA_amidoTrfase_suB_CS"/>
</dbReference>
<sequence length="628" mass="70186">MPEIDFEKVGLKVGLEIHQQLSTNKKLFCKCRPIESDEYTEKFSRSLRTAKSELGKLDPAALFEKTKSKKINYYANSQSSCLVEKDEEPPHDLDHNAKKISLLISSMLESKIFSEIHVMRKTVIDGSNTSGFQRTMLVSQGGNLKVGEKKIGVQAVCLEEDAAKLLSNEQNETNYSLDRLGVPLVEIALEPVSTKPSEVKEIALTLGRLLRATRMVKRGIGSIRQDVNISVMNSGVVEIKGVQQLDQLEKIINYEAKRQHGLILIAEKLKKLSITITKEDVLDVTEIFKASDSKIIQKALKLNAKIKAIRIRNFSGMFGFEPYSGIRLGKEIGQLVRFFGIGGVFHSDELPNYGINDSDVGRVRKHLELADKDGFLIIAGEDSKLDYAVNSIVKRIQDAINVVPAETRAATQDGETVFLRPRPGASRMYPETDIPSISVIPEEVKLARENIPKSWDESIAEIQQKYDLNSQLSEQIFDSEYMELFEKICENKKISPNFVASILCSSVRNLERQGLDATLLKPEHIIESFELLASGKIPKESLEIIFENIMSGKSENVSLAMQSTDISSMNEGELNIILDKIIQNNIELVKKLGDQSITTLMGLVMKEVRGKASGKMVNDLLRKKISEL</sequence>
<dbReference type="InterPro" id="IPR023168">
    <property type="entry name" value="GatB_Yqey_C_2"/>
</dbReference>
<keyword evidence="4 6" id="KW-0648">Protein biosynthesis</keyword>
<dbReference type="GO" id="GO:0006412">
    <property type="term" value="P:translation"/>
    <property type="evidence" value="ECO:0007669"/>
    <property type="project" value="UniProtKB-UniRule"/>
</dbReference>
<keyword evidence="1 6" id="KW-0436">Ligase</keyword>
<comment type="catalytic activity">
    <reaction evidence="5 6">
        <text>L-glutamyl-tRNA(Gln) + L-glutamine + ATP + H2O = L-glutaminyl-tRNA(Gln) + L-glutamate + ADP + phosphate + H(+)</text>
        <dbReference type="Rhea" id="RHEA:17521"/>
        <dbReference type="Rhea" id="RHEA-COMP:9681"/>
        <dbReference type="Rhea" id="RHEA-COMP:9684"/>
        <dbReference type="ChEBI" id="CHEBI:15377"/>
        <dbReference type="ChEBI" id="CHEBI:15378"/>
        <dbReference type="ChEBI" id="CHEBI:29985"/>
        <dbReference type="ChEBI" id="CHEBI:30616"/>
        <dbReference type="ChEBI" id="CHEBI:43474"/>
        <dbReference type="ChEBI" id="CHEBI:58359"/>
        <dbReference type="ChEBI" id="CHEBI:78520"/>
        <dbReference type="ChEBI" id="CHEBI:78521"/>
        <dbReference type="ChEBI" id="CHEBI:456216"/>
    </reaction>
</comment>
<comment type="subunit">
    <text evidence="6">Heterodimer of GatD and GatE.</text>
</comment>
<dbReference type="GO" id="GO:0016740">
    <property type="term" value="F:transferase activity"/>
    <property type="evidence" value="ECO:0007669"/>
    <property type="project" value="UniProtKB-KW"/>
</dbReference>
<dbReference type="GO" id="GO:0005737">
    <property type="term" value="C:cytoplasm"/>
    <property type="evidence" value="ECO:0007669"/>
    <property type="project" value="InterPro"/>
</dbReference>
<protein>
    <recommendedName>
        <fullName evidence="6">Glutamyl-tRNA(Gln) amidotransferase subunit E</fullName>
        <shortName evidence="6">Glu-ADT subunit E</shortName>
        <ecNumber evidence="6">6.3.5.-</ecNumber>
    </recommendedName>
</protein>
<evidence type="ECO:0000256" key="1">
    <source>
        <dbReference type="ARBA" id="ARBA00022598"/>
    </source>
</evidence>